<evidence type="ECO:0000313" key="3">
    <source>
        <dbReference type="EMBL" id="GAA3576081.1"/>
    </source>
</evidence>
<dbReference type="InterPro" id="IPR054363">
    <property type="entry name" value="GH95_cat"/>
</dbReference>
<dbReference type="GO" id="GO:0016787">
    <property type="term" value="F:hydrolase activity"/>
    <property type="evidence" value="ECO:0007669"/>
    <property type="project" value="UniProtKB-KW"/>
</dbReference>
<dbReference type="Pfam" id="PF14498">
    <property type="entry name" value="Glyco_hyd_65N_2"/>
    <property type="match status" value="1"/>
</dbReference>
<keyword evidence="4" id="KW-1185">Reference proteome</keyword>
<dbReference type="PROSITE" id="PS51257">
    <property type="entry name" value="PROKAR_LIPOPROTEIN"/>
    <property type="match status" value="1"/>
</dbReference>
<proteinExistence type="predicted"/>
<feature type="domain" description="Glycosyl hydrolase family 95 catalytic" evidence="2">
    <location>
        <begin position="302"/>
        <end position="708"/>
    </location>
</feature>
<sequence length="812" mass="91714">MNLTKTIAKTYLLIVLLASCQSGKEPQKTTNKSIYSTHPAEKWEDALISGNGKMGIMVFGQPENEQVIFNHEFLYEPIGSEAVEPPNIAKYLPKTRELLINGKYEEAIKFSVEMAKKEGFPKLLWTDPYHPALVMKIHQPQEGSIENYKRAVDFETGEISVSWNSNTNNFSRHAFVSRADNIIVQKLSSSAPIDCSIVLEMQGAEPKDWATRKEIPYGVSNLQQSAGPEWLTFRLDYNLNKRGYEVVTKVIKTKGDNLAKNDSISIKQAQEVLLISKIVPLEDFSQSQLETTKLAINSLGTNYKELLDKHAQIHSNIFNRLNFTIYPADAPRHSVEELINEQESNPDKINPEFLEAMFNMGRYALLSSSGDNPPNLMGIWNGAWRPAWSGDFTTDANINLQISSANIANMPEAIDSYMKMLERIAPDWETNAKNIYGCKGYLAGTRTSGRRGLHTHFNVPFPGHFWLAGAAWLLNPCYEYYQVSGDREFLTNRLLPMMEKTALFFEDFLVEKDQNGSLIFAPSYSPENSPANIDVQASVNATMDIAAAKEAIKNLINIYNELGIKPENKARLETLLKHFPPYLINEDGALKEWSTPDLEDNYNHRHVSHLYPVWPGLEINPEETPKLFEASKIAALKHGSGNESAHGLMHMALIGARLKQPELLYKNLRFMLSNKFIYKGLFTSHNPNLKIFNSDALCSLPTVINEALVFSRPGFIELLPAWGEQIKTGKITNILCRTQAIIKELEWDFEKGVITCTIQSKKAQDIQLMIRHYDTTWTIDDNTANNITKKGEPLTIPFAKNDTKTLKISINK</sequence>
<gene>
    <name evidence="3" type="ORF">GCM10022395_26260</name>
</gene>
<reference evidence="4" key="1">
    <citation type="journal article" date="2019" name="Int. J. Syst. Evol. Microbiol.">
        <title>The Global Catalogue of Microorganisms (GCM) 10K type strain sequencing project: providing services to taxonomists for standard genome sequencing and annotation.</title>
        <authorList>
            <consortium name="The Broad Institute Genomics Platform"/>
            <consortium name="The Broad Institute Genome Sequencing Center for Infectious Disease"/>
            <person name="Wu L."/>
            <person name="Ma J."/>
        </authorList>
    </citation>
    <scope>NUCLEOTIDE SEQUENCE [LARGE SCALE GENOMIC DNA]</scope>
    <source>
        <strain evidence="4">JCM 17111</strain>
    </source>
</reference>
<dbReference type="InterPro" id="IPR016518">
    <property type="entry name" value="Alpha-L-fucosidase"/>
</dbReference>
<dbReference type="Gene3D" id="1.50.10.10">
    <property type="match status" value="1"/>
</dbReference>
<name>A0ABP6Y265_9FLAO</name>
<dbReference type="PANTHER" id="PTHR31084">
    <property type="entry name" value="ALPHA-L-FUCOSIDASE 2"/>
    <property type="match status" value="1"/>
</dbReference>
<evidence type="ECO:0000259" key="1">
    <source>
        <dbReference type="Pfam" id="PF14498"/>
    </source>
</evidence>
<dbReference type="InterPro" id="IPR008928">
    <property type="entry name" value="6-hairpin_glycosidase_sf"/>
</dbReference>
<accession>A0ABP6Y265</accession>
<dbReference type="InterPro" id="IPR012341">
    <property type="entry name" value="6hp_glycosidase-like_sf"/>
</dbReference>
<dbReference type="EMBL" id="BAABCY010000072">
    <property type="protein sequence ID" value="GAA3576081.1"/>
    <property type="molecule type" value="Genomic_DNA"/>
</dbReference>
<feature type="domain" description="Glycosyl hydrolase family 95 N-terminal" evidence="1">
    <location>
        <begin position="36"/>
        <end position="276"/>
    </location>
</feature>
<keyword evidence="3" id="KW-0378">Hydrolase</keyword>
<dbReference type="Pfam" id="PF22124">
    <property type="entry name" value="Glyco_hydro_95_cat"/>
    <property type="match status" value="1"/>
</dbReference>
<dbReference type="RefSeq" id="WP_345006746.1">
    <property type="nucleotide sequence ID" value="NZ_BAABCY010000072.1"/>
</dbReference>
<comment type="caution">
    <text evidence="3">The sequence shown here is derived from an EMBL/GenBank/DDBJ whole genome shotgun (WGS) entry which is preliminary data.</text>
</comment>
<dbReference type="InterPro" id="IPR027414">
    <property type="entry name" value="GH95_N_dom"/>
</dbReference>
<organism evidence="3 4">
    <name type="scientific">Snuella lapsa</name>
    <dbReference type="NCBI Taxonomy" id="870481"/>
    <lineage>
        <taxon>Bacteria</taxon>
        <taxon>Pseudomonadati</taxon>
        <taxon>Bacteroidota</taxon>
        <taxon>Flavobacteriia</taxon>
        <taxon>Flavobacteriales</taxon>
        <taxon>Flavobacteriaceae</taxon>
        <taxon>Snuella</taxon>
    </lineage>
</organism>
<evidence type="ECO:0000313" key="4">
    <source>
        <dbReference type="Proteomes" id="UP001500954"/>
    </source>
</evidence>
<evidence type="ECO:0000259" key="2">
    <source>
        <dbReference type="Pfam" id="PF22124"/>
    </source>
</evidence>
<dbReference type="Proteomes" id="UP001500954">
    <property type="component" value="Unassembled WGS sequence"/>
</dbReference>
<dbReference type="PIRSF" id="PIRSF007663">
    <property type="entry name" value="UCP007663"/>
    <property type="match status" value="1"/>
</dbReference>
<dbReference type="SUPFAM" id="SSF48208">
    <property type="entry name" value="Six-hairpin glycosidases"/>
    <property type="match status" value="1"/>
</dbReference>
<dbReference type="PANTHER" id="PTHR31084:SF0">
    <property type="entry name" value="ALPHA-L-FUCOSIDASE 2"/>
    <property type="match status" value="1"/>
</dbReference>
<protein>
    <submittedName>
        <fullName evidence="3">Glycoside hydrolase N-terminal domain-containing protein</fullName>
    </submittedName>
</protein>